<dbReference type="GO" id="GO:0003677">
    <property type="term" value="F:DNA binding"/>
    <property type="evidence" value="ECO:0007669"/>
    <property type="project" value="InterPro"/>
</dbReference>
<dbReference type="GO" id="GO:0008170">
    <property type="term" value="F:N-methyltransferase activity"/>
    <property type="evidence" value="ECO:0007669"/>
    <property type="project" value="InterPro"/>
</dbReference>
<proteinExistence type="inferred from homology"/>
<protein>
    <submittedName>
        <fullName evidence="4">N-6 DNA Methylase</fullName>
    </submittedName>
</protein>
<feature type="region of interest" description="Disordered" evidence="2">
    <location>
        <begin position="1"/>
        <end position="23"/>
    </location>
</feature>
<dbReference type="Gene3D" id="3.40.50.150">
    <property type="entry name" value="Vaccinia Virus protein VP39"/>
    <property type="match status" value="1"/>
</dbReference>
<feature type="compositionally biased region" description="Basic and acidic residues" evidence="2">
    <location>
        <begin position="326"/>
        <end position="347"/>
    </location>
</feature>
<gene>
    <name evidence="4" type="ORF">Enr17x_04250</name>
</gene>
<accession>A0A518I5R8</accession>
<evidence type="ECO:0000313" key="5">
    <source>
        <dbReference type="Proteomes" id="UP000318313"/>
    </source>
</evidence>
<name>A0A518I5R8_9PLAN</name>
<evidence type="ECO:0000259" key="3">
    <source>
        <dbReference type="Pfam" id="PF02384"/>
    </source>
</evidence>
<dbReference type="AlphaFoldDB" id="A0A518I5R8"/>
<evidence type="ECO:0000313" key="4">
    <source>
        <dbReference type="EMBL" id="QDV48413.1"/>
    </source>
</evidence>
<reference evidence="4 5" key="1">
    <citation type="submission" date="2019-03" db="EMBL/GenBank/DDBJ databases">
        <title>Deep-cultivation of Planctomycetes and their phenomic and genomic characterization uncovers novel biology.</title>
        <authorList>
            <person name="Wiegand S."/>
            <person name="Jogler M."/>
            <person name="Boedeker C."/>
            <person name="Pinto D."/>
            <person name="Vollmers J."/>
            <person name="Rivas-Marin E."/>
            <person name="Kohn T."/>
            <person name="Peeters S.H."/>
            <person name="Heuer A."/>
            <person name="Rast P."/>
            <person name="Oberbeckmann S."/>
            <person name="Bunk B."/>
            <person name="Jeske O."/>
            <person name="Meyerdierks A."/>
            <person name="Storesund J.E."/>
            <person name="Kallscheuer N."/>
            <person name="Luecker S."/>
            <person name="Lage O.M."/>
            <person name="Pohl T."/>
            <person name="Merkel B.J."/>
            <person name="Hornburger P."/>
            <person name="Mueller R.-W."/>
            <person name="Bruemmer F."/>
            <person name="Labrenz M."/>
            <person name="Spormann A.M."/>
            <person name="Op den Camp H."/>
            <person name="Overmann J."/>
            <person name="Amann R."/>
            <person name="Jetten M.S.M."/>
            <person name="Mascher T."/>
            <person name="Medema M.H."/>
            <person name="Devos D.P."/>
            <person name="Kaster A.-K."/>
            <person name="Ovreas L."/>
            <person name="Rohde M."/>
            <person name="Galperin M.Y."/>
            <person name="Jogler C."/>
        </authorList>
    </citation>
    <scope>NUCLEOTIDE SEQUENCE [LARGE SCALE GENOMIC DNA]</scope>
    <source>
        <strain evidence="4 5">Enr17</strain>
    </source>
</reference>
<dbReference type="EMBL" id="CP037452">
    <property type="protein sequence ID" value="QDV48413.1"/>
    <property type="molecule type" value="Genomic_DNA"/>
</dbReference>
<organism evidence="4 5">
    <name type="scientific">Gimesia fumaroli</name>
    <dbReference type="NCBI Taxonomy" id="2527976"/>
    <lineage>
        <taxon>Bacteria</taxon>
        <taxon>Pseudomonadati</taxon>
        <taxon>Planctomycetota</taxon>
        <taxon>Planctomycetia</taxon>
        <taxon>Planctomycetales</taxon>
        <taxon>Planctomycetaceae</taxon>
        <taxon>Gimesia</taxon>
    </lineage>
</organism>
<feature type="domain" description="DNA methylase adenine-specific" evidence="3">
    <location>
        <begin position="152"/>
        <end position="239"/>
    </location>
</feature>
<evidence type="ECO:0000256" key="1">
    <source>
        <dbReference type="ARBA" id="ARBA00006594"/>
    </source>
</evidence>
<comment type="similarity">
    <text evidence="1">Belongs to the N(4)/N(6)-methyltransferase family.</text>
</comment>
<dbReference type="KEGG" id="gfm:Enr17x_04250"/>
<dbReference type="SUPFAM" id="SSF53335">
    <property type="entry name" value="S-adenosyl-L-methionine-dependent methyltransferases"/>
    <property type="match status" value="1"/>
</dbReference>
<keyword evidence="4" id="KW-0808">Transferase</keyword>
<evidence type="ECO:0000256" key="2">
    <source>
        <dbReference type="SAM" id="MobiDB-lite"/>
    </source>
</evidence>
<dbReference type="InterPro" id="IPR029063">
    <property type="entry name" value="SAM-dependent_MTases_sf"/>
</dbReference>
<keyword evidence="5" id="KW-1185">Reference proteome</keyword>
<keyword evidence="4" id="KW-0489">Methyltransferase</keyword>
<sequence length="372" mass="41650">MECGGIEPRPEADNPLEIQPGLEPRSHERGFFLPLLPLSGTIYTPSMAKEFFSYPETQQLFQTLEEITRRSKVSRAQAFEDTIRASVAALAAETMESEYFDAIKAHTKGEIGERGVDLMPVFLAQTIDAMSRTDNDVLGDLFQGSISYGEHSLYLTPPSVAQMMASMTSDETEDGDGRETLISDPCCGSGIPLIEAGKLHPQAELIGQDIDARCARLTALNLGLRQKYGWVICGNTLTREVQFVYRIGSFFHEGAQGRRRGVIREVPPEQCPVLPELQQRIKRYLLDTLDEESSLVPVPEQSLPQIIEIPDWVLRLEQCYLQREQSEDRQKSPIHISEENRAERDSQKGPAKSQKPSPGDDDDPPKTQQTLF</sequence>
<dbReference type="Proteomes" id="UP000318313">
    <property type="component" value="Chromosome"/>
</dbReference>
<dbReference type="GO" id="GO:0032259">
    <property type="term" value="P:methylation"/>
    <property type="evidence" value="ECO:0007669"/>
    <property type="project" value="UniProtKB-KW"/>
</dbReference>
<feature type="region of interest" description="Disordered" evidence="2">
    <location>
        <begin position="326"/>
        <end position="372"/>
    </location>
</feature>
<dbReference type="Pfam" id="PF02384">
    <property type="entry name" value="N6_Mtase"/>
    <property type="match status" value="1"/>
</dbReference>
<dbReference type="InterPro" id="IPR003356">
    <property type="entry name" value="DNA_methylase_A-5"/>
</dbReference>